<dbReference type="InterPro" id="IPR036188">
    <property type="entry name" value="FAD/NAD-bd_sf"/>
</dbReference>
<evidence type="ECO:0000256" key="1">
    <source>
        <dbReference type="ARBA" id="ARBA00023002"/>
    </source>
</evidence>
<gene>
    <name evidence="3" type="ORF">tinsulaeT_28710</name>
</gene>
<evidence type="ECO:0000259" key="2">
    <source>
        <dbReference type="Pfam" id="PF01266"/>
    </source>
</evidence>
<dbReference type="Pfam" id="PF01266">
    <property type="entry name" value="DAO"/>
    <property type="match status" value="1"/>
</dbReference>
<comment type="caution">
    <text evidence="3">The sequence shown here is derived from an EMBL/GenBank/DDBJ whole genome shotgun (WGS) entry which is preliminary data.</text>
</comment>
<dbReference type="PANTHER" id="PTHR13847:SF289">
    <property type="entry name" value="GLYCINE OXIDASE"/>
    <property type="match status" value="1"/>
</dbReference>
<reference evidence="3 4" key="1">
    <citation type="submission" date="2023-03" db="EMBL/GenBank/DDBJ databases">
        <title>Draft genome sequence of Thalassotalea insulae KCTC 62186T.</title>
        <authorList>
            <person name="Sawabe T."/>
        </authorList>
    </citation>
    <scope>NUCLEOTIDE SEQUENCE [LARGE SCALE GENOMIC DNA]</scope>
    <source>
        <strain evidence="3 4">KCTC 62186</strain>
    </source>
</reference>
<dbReference type="SUPFAM" id="SSF54373">
    <property type="entry name" value="FAD-linked reductases, C-terminal domain"/>
    <property type="match status" value="1"/>
</dbReference>
<dbReference type="InterPro" id="IPR006076">
    <property type="entry name" value="FAD-dep_OxRdtase"/>
</dbReference>
<name>A0ABQ6GY28_9GAMM</name>
<feature type="domain" description="FAD dependent oxidoreductase" evidence="2">
    <location>
        <begin position="11"/>
        <end position="401"/>
    </location>
</feature>
<proteinExistence type="predicted"/>
<accession>A0ABQ6GY28</accession>
<evidence type="ECO:0000313" key="4">
    <source>
        <dbReference type="Proteomes" id="UP001157186"/>
    </source>
</evidence>
<dbReference type="Gene3D" id="3.30.9.10">
    <property type="entry name" value="D-Amino Acid Oxidase, subunit A, domain 2"/>
    <property type="match status" value="1"/>
</dbReference>
<keyword evidence="1" id="KW-0560">Oxidoreductase</keyword>
<dbReference type="Proteomes" id="UP001157186">
    <property type="component" value="Unassembled WGS sequence"/>
</dbReference>
<evidence type="ECO:0000313" key="3">
    <source>
        <dbReference type="EMBL" id="GLX79531.1"/>
    </source>
</evidence>
<protein>
    <submittedName>
        <fullName evidence="3">Amino acid dehydrogenase</fullName>
    </submittedName>
</protein>
<dbReference type="PANTHER" id="PTHR13847">
    <property type="entry name" value="SARCOSINE DEHYDROGENASE-RELATED"/>
    <property type="match status" value="1"/>
</dbReference>
<dbReference type="Gene3D" id="3.50.50.60">
    <property type="entry name" value="FAD/NAD(P)-binding domain"/>
    <property type="match status" value="2"/>
</dbReference>
<dbReference type="EMBL" id="BSST01000001">
    <property type="protein sequence ID" value="GLX79531.1"/>
    <property type="molecule type" value="Genomic_DNA"/>
</dbReference>
<dbReference type="SUPFAM" id="SSF51905">
    <property type="entry name" value="FAD/NAD(P)-binding domain"/>
    <property type="match status" value="1"/>
</dbReference>
<keyword evidence="4" id="KW-1185">Reference proteome</keyword>
<sequence>MQTQDQDNKHIAVIGAGIVGINCAIALQSQGYQVTLLDKEGIGLGCSKGNAGHFATEQVFPLAEAGLLLQLPKMLLDPLGPVALSPKHFPKALPWFIRFIANMFSAKRVKNTAALKSLNEQAINYYKPLLKAANAEHLLTENGSLLVFEHTPIHDIEAIQQSYLSQGVKVELLDREQTFALEPKLNSNIQHALYFTEVAHTISPLDLSQTLADYAIQLGCRFQQFEVCSISHQPDGVTLKNNEQQLHFDQVIIATGAWSESLLKQLGYKLPIEGERGYSLDLSEQTIGQLTRPVASAERRFIITPMSHGLRLAGTVEFAGLKQKANMKRALMLHKNASYILSDLPALGQQSHQGWLGFRPSLPDSLPVIGKAPKHKNINLALGHQHLGLTLGAITGKLIAQVVAEQPTDIDIQPFCLSRFN</sequence>
<organism evidence="3 4">
    <name type="scientific">Thalassotalea insulae</name>
    <dbReference type="NCBI Taxonomy" id="2056778"/>
    <lineage>
        <taxon>Bacteria</taxon>
        <taxon>Pseudomonadati</taxon>
        <taxon>Pseudomonadota</taxon>
        <taxon>Gammaproteobacteria</taxon>
        <taxon>Alteromonadales</taxon>
        <taxon>Colwelliaceae</taxon>
        <taxon>Thalassotalea</taxon>
    </lineage>
</organism>
<dbReference type="RefSeq" id="WP_284245444.1">
    <property type="nucleotide sequence ID" value="NZ_BSST01000001.1"/>
</dbReference>